<feature type="transmembrane region" description="Helical" evidence="12">
    <location>
        <begin position="276"/>
        <end position="295"/>
    </location>
</feature>
<feature type="transmembrane region" description="Helical" evidence="12">
    <location>
        <begin position="456"/>
        <end position="481"/>
    </location>
</feature>
<keyword evidence="15" id="KW-1185">Reference proteome</keyword>
<gene>
    <name evidence="14" type="ORF">Ato02nite_016480</name>
</gene>
<evidence type="ECO:0000256" key="9">
    <source>
        <dbReference type="ARBA" id="ARBA00023049"/>
    </source>
</evidence>
<evidence type="ECO:0000256" key="2">
    <source>
        <dbReference type="ARBA" id="ARBA00022475"/>
    </source>
</evidence>
<feature type="transmembrane region" description="Helical" evidence="12">
    <location>
        <begin position="618"/>
        <end position="643"/>
    </location>
</feature>
<keyword evidence="2" id="KW-1003">Cell membrane</keyword>
<comment type="cofactor">
    <cofactor evidence="1">
        <name>Zn(2+)</name>
        <dbReference type="ChEBI" id="CHEBI:29105"/>
    </cofactor>
</comment>
<keyword evidence="10 12" id="KW-0472">Membrane</keyword>
<dbReference type="Pfam" id="PF01435">
    <property type="entry name" value="Peptidase_M48"/>
    <property type="match status" value="1"/>
</dbReference>
<dbReference type="EMBL" id="BOQN01000021">
    <property type="protein sequence ID" value="GIM89855.1"/>
    <property type="molecule type" value="Genomic_DNA"/>
</dbReference>
<evidence type="ECO:0000256" key="10">
    <source>
        <dbReference type="ARBA" id="ARBA00023136"/>
    </source>
</evidence>
<feature type="transmembrane region" description="Helical" evidence="12">
    <location>
        <begin position="390"/>
        <end position="411"/>
    </location>
</feature>
<dbReference type="GO" id="GO:0004222">
    <property type="term" value="F:metalloendopeptidase activity"/>
    <property type="evidence" value="ECO:0007669"/>
    <property type="project" value="InterPro"/>
</dbReference>
<dbReference type="InterPro" id="IPR001915">
    <property type="entry name" value="Peptidase_M48"/>
</dbReference>
<dbReference type="Gene3D" id="3.30.2010.10">
    <property type="entry name" value="Metalloproteases ('zincins'), catalytic domain"/>
    <property type="match status" value="1"/>
</dbReference>
<organism evidence="14 15">
    <name type="scientific">Paractinoplanes toevensis</name>
    <dbReference type="NCBI Taxonomy" id="571911"/>
    <lineage>
        <taxon>Bacteria</taxon>
        <taxon>Bacillati</taxon>
        <taxon>Actinomycetota</taxon>
        <taxon>Actinomycetes</taxon>
        <taxon>Micromonosporales</taxon>
        <taxon>Micromonosporaceae</taxon>
        <taxon>Paractinoplanes</taxon>
    </lineage>
</organism>
<comment type="caution">
    <text evidence="14">The sequence shown here is derived from an EMBL/GenBank/DDBJ whole genome shotgun (WGS) entry which is preliminary data.</text>
</comment>
<feature type="region of interest" description="Disordered" evidence="11">
    <location>
        <begin position="1"/>
        <end position="26"/>
    </location>
</feature>
<feature type="transmembrane region" description="Helical" evidence="12">
    <location>
        <begin position="243"/>
        <end position="264"/>
    </location>
</feature>
<evidence type="ECO:0000256" key="7">
    <source>
        <dbReference type="ARBA" id="ARBA00022833"/>
    </source>
</evidence>
<feature type="domain" description="Peptidase M48" evidence="13">
    <location>
        <begin position="153"/>
        <end position="347"/>
    </location>
</feature>
<evidence type="ECO:0000256" key="12">
    <source>
        <dbReference type="SAM" id="Phobius"/>
    </source>
</evidence>
<keyword evidence="4 12" id="KW-0812">Transmembrane</keyword>
<evidence type="ECO:0000256" key="11">
    <source>
        <dbReference type="SAM" id="MobiDB-lite"/>
    </source>
</evidence>
<protein>
    <recommendedName>
        <fullName evidence="13">Peptidase M48 domain-containing protein</fullName>
    </recommendedName>
</protein>
<feature type="transmembrane region" description="Helical" evidence="12">
    <location>
        <begin position="112"/>
        <end position="132"/>
    </location>
</feature>
<dbReference type="Proteomes" id="UP000677082">
    <property type="component" value="Unassembled WGS sequence"/>
</dbReference>
<feature type="transmembrane region" description="Helical" evidence="12">
    <location>
        <begin position="548"/>
        <end position="579"/>
    </location>
</feature>
<sequence length="886" mass="94021">MIAAGSGSRPVAGAPPPDRQSTEVPSSGAAEILAVPSGTTLRFGTVVTLAVASTVFVYTEIGAIWPGSTSYGDERCQVRAGLYLTSDGITDPNESKWAAYRGCMSGVFLPRLGWLVSGLLLLAAVATIIYYVQPIWRVRRSRLLRLDEVPTLEARLRGPLADLVATAGLRRAPTFLLDASSTRAGGFAFGRRRRPLVCLDAGLVALLDQDRRAFDAVVLHELAHARNNDVTTTYATLSVWRSFLLVAAAPYAMVYVLPVSGWPLRWTEMSPTQEGAVIRLVAMGALVYLARTAVLRSRERYADAMVVLWTGHTDPYSSLAHRKRLRVPSWIATHPSRSARAAAMREPRQLLRPGVAESVLAGAAVQLAWSNLGYGLAKIAWYREGNHSQTIMRVVLAFMIGVVVCLIARRGAAYRRAGGGRPLVFVLPGCALGFGLVLSMLMTLQESGLTAAQSIAPARVVLGVTVVVAGATVCGWAGYCARLIGPQVLGRRGLLTAAAVVLVCFSGLSWFADSTAAEQVWRELLHPAFEFLATYAREAQWSPADRPILSVVVGVFVLNTHRVVTAMALAVVWLVPLLLAPDAGRRLRCGLLAGAAGAAGWAMTVAGLRVAATGHDGAAFALVLTAWEIAAAGVVQFVVACLVVRRADGITAAIAVWILSVCAGAGVWITHWQHGHVDSALATRPLQVLPILGTAMTLVALTVRRSPRATPAATDTTRSPRVVAPVVAGLLAVSAAGVVWWPHAPTVVPLLPPAQAGSYDLNQAVTIWIYGGGWDTAQTVDIARDKAVRAFGTADTSAIEAACKQLQTVVGDAAGFPLPPAPEVRDTWTAEIDDTAIAASECVRAMRSGIGSDLMVAKFESSIAHAGRLIEQLDQALRHTSRIGPD</sequence>
<feature type="transmembrane region" description="Helical" evidence="12">
    <location>
        <begin position="722"/>
        <end position="741"/>
    </location>
</feature>
<dbReference type="PANTHER" id="PTHR43221">
    <property type="entry name" value="PROTEASE HTPX"/>
    <property type="match status" value="1"/>
</dbReference>
<keyword evidence="6" id="KW-0378">Hydrolase</keyword>
<evidence type="ECO:0000313" key="14">
    <source>
        <dbReference type="EMBL" id="GIM89855.1"/>
    </source>
</evidence>
<feature type="transmembrane region" description="Helical" evidence="12">
    <location>
        <begin position="350"/>
        <end position="370"/>
    </location>
</feature>
<evidence type="ECO:0000256" key="3">
    <source>
        <dbReference type="ARBA" id="ARBA00022670"/>
    </source>
</evidence>
<keyword evidence="9" id="KW-0482">Metalloprotease</keyword>
<name>A0A919W2T8_9ACTN</name>
<dbReference type="GO" id="GO:0006508">
    <property type="term" value="P:proteolysis"/>
    <property type="evidence" value="ECO:0007669"/>
    <property type="project" value="UniProtKB-KW"/>
</dbReference>
<keyword evidence="5" id="KW-0479">Metal-binding</keyword>
<evidence type="ECO:0000313" key="15">
    <source>
        <dbReference type="Proteomes" id="UP000677082"/>
    </source>
</evidence>
<feature type="transmembrane region" description="Helical" evidence="12">
    <location>
        <begin position="43"/>
        <end position="65"/>
    </location>
</feature>
<evidence type="ECO:0000256" key="5">
    <source>
        <dbReference type="ARBA" id="ARBA00022723"/>
    </source>
</evidence>
<dbReference type="CDD" id="cd07329">
    <property type="entry name" value="M56_like"/>
    <property type="match status" value="1"/>
</dbReference>
<feature type="transmembrane region" description="Helical" evidence="12">
    <location>
        <begin position="423"/>
        <end position="444"/>
    </location>
</feature>
<accession>A0A919W2T8</accession>
<keyword evidence="7" id="KW-0862">Zinc</keyword>
<dbReference type="GO" id="GO:0046872">
    <property type="term" value="F:metal ion binding"/>
    <property type="evidence" value="ECO:0007669"/>
    <property type="project" value="UniProtKB-KW"/>
</dbReference>
<keyword evidence="3" id="KW-0645">Protease</keyword>
<evidence type="ECO:0000256" key="8">
    <source>
        <dbReference type="ARBA" id="ARBA00022989"/>
    </source>
</evidence>
<evidence type="ECO:0000256" key="4">
    <source>
        <dbReference type="ARBA" id="ARBA00022692"/>
    </source>
</evidence>
<keyword evidence="8 12" id="KW-1133">Transmembrane helix</keyword>
<reference evidence="14 15" key="1">
    <citation type="submission" date="2021-03" db="EMBL/GenBank/DDBJ databases">
        <title>Whole genome shotgun sequence of Actinoplanes toevensis NBRC 105298.</title>
        <authorList>
            <person name="Komaki H."/>
            <person name="Tamura T."/>
        </authorList>
    </citation>
    <scope>NUCLEOTIDE SEQUENCE [LARGE SCALE GENOMIC DNA]</scope>
    <source>
        <strain evidence="14 15">NBRC 105298</strain>
    </source>
</reference>
<evidence type="ECO:0000256" key="1">
    <source>
        <dbReference type="ARBA" id="ARBA00001947"/>
    </source>
</evidence>
<proteinExistence type="predicted"/>
<evidence type="ECO:0000256" key="6">
    <source>
        <dbReference type="ARBA" id="ARBA00022801"/>
    </source>
</evidence>
<evidence type="ECO:0000259" key="13">
    <source>
        <dbReference type="Pfam" id="PF01435"/>
    </source>
</evidence>
<feature type="transmembrane region" description="Helical" evidence="12">
    <location>
        <begin position="681"/>
        <end position="701"/>
    </location>
</feature>
<feature type="transmembrane region" description="Helical" evidence="12">
    <location>
        <begin position="591"/>
        <end position="612"/>
    </location>
</feature>
<dbReference type="InterPro" id="IPR050083">
    <property type="entry name" value="HtpX_protease"/>
</dbReference>
<feature type="transmembrane region" description="Helical" evidence="12">
    <location>
        <begin position="650"/>
        <end position="669"/>
    </location>
</feature>
<dbReference type="PANTHER" id="PTHR43221:SF2">
    <property type="entry name" value="PROTEASE HTPX HOMOLOG"/>
    <property type="match status" value="1"/>
</dbReference>
<dbReference type="AlphaFoldDB" id="A0A919W2T8"/>
<feature type="transmembrane region" description="Helical" evidence="12">
    <location>
        <begin position="493"/>
        <end position="512"/>
    </location>
</feature>